<dbReference type="AlphaFoldDB" id="A0A4R0XQH2"/>
<dbReference type="EMBL" id="MWML01000024">
    <property type="protein sequence ID" value="TCG08861.1"/>
    <property type="molecule type" value="Genomic_DNA"/>
</dbReference>
<organism evidence="1 2">
    <name type="scientific">Paraburkholderia steynii</name>
    <dbReference type="NCBI Taxonomy" id="1245441"/>
    <lineage>
        <taxon>Bacteria</taxon>
        <taxon>Pseudomonadati</taxon>
        <taxon>Pseudomonadota</taxon>
        <taxon>Betaproteobacteria</taxon>
        <taxon>Burkholderiales</taxon>
        <taxon>Burkholderiaceae</taxon>
        <taxon>Paraburkholderia</taxon>
    </lineage>
</organism>
<dbReference type="Proteomes" id="UP000294200">
    <property type="component" value="Unassembled WGS sequence"/>
</dbReference>
<proteinExistence type="predicted"/>
<reference evidence="1 2" key="1">
    <citation type="submission" date="2017-02" db="EMBL/GenBank/DDBJ databases">
        <title>Paraburkholderia sophoroidis sp. nov. and Paraburkholderia steynii sp. nov. rhizobial symbionts of the fynbos legume Hypocalyptus sophoroides.</title>
        <authorList>
            <person name="Steenkamp E.T."/>
            <person name="Beukes C.W."/>
            <person name="Van Zyl E."/>
            <person name="Avontuur J."/>
            <person name="Chan W.Y."/>
            <person name="Hassen A."/>
            <person name="Palmer M."/>
            <person name="Mthombeni L."/>
            <person name="Phalane F."/>
            <person name="Sereme K."/>
            <person name="Venter S.N."/>
        </authorList>
    </citation>
    <scope>NUCLEOTIDE SEQUENCE [LARGE SCALE GENOMIC DNA]</scope>
    <source>
        <strain evidence="1 2">HC1.1ba</strain>
    </source>
</reference>
<sequence>MSGPAIYVTEGIVHNPAETIAAAKALIVRKRARLAITADQARSAWTDLETDDEDLEAQISTMLRHRDVFGPDYSSVIRGCVIGEGILWRGALEKFVVDTRAANGALYGEICTPGGLGMLRHQAC</sequence>
<name>A0A4R0XQH2_9BURK</name>
<comment type="caution">
    <text evidence="1">The sequence shown here is derived from an EMBL/GenBank/DDBJ whole genome shotgun (WGS) entry which is preliminary data.</text>
</comment>
<evidence type="ECO:0000313" key="2">
    <source>
        <dbReference type="Proteomes" id="UP000294200"/>
    </source>
</evidence>
<gene>
    <name evidence="1" type="ORF">BZM27_09425</name>
</gene>
<protein>
    <submittedName>
        <fullName evidence="1">Uncharacterized protein</fullName>
    </submittedName>
</protein>
<evidence type="ECO:0000313" key="1">
    <source>
        <dbReference type="EMBL" id="TCG08861.1"/>
    </source>
</evidence>
<accession>A0A4R0XQH2</accession>
<keyword evidence="2" id="KW-1185">Reference proteome</keyword>